<name>A0A2N8KCD7_9BURK</name>
<sequence>MVGGAMANEKHPIVSVVMPAYNARRFIGEAVQSVLDQTYGAWQLIVVDDASTDNTAEIVESYRRDDERILYVRNPGNMGVVHSRNRALDLASGKYVAFLDADDVWKPAKLATQVSFMEETGTSVSYGSYLRIDGDGRPVGTVLAPDGLSYDDMLKSNFIGNLTGIFRRADLGDLRFEDIRHEDYVVDADLFILTENGHSRRSVT</sequence>
<dbReference type="GO" id="GO:0016758">
    <property type="term" value="F:hexosyltransferase activity"/>
    <property type="evidence" value="ECO:0007669"/>
    <property type="project" value="UniProtKB-ARBA"/>
</dbReference>
<feature type="domain" description="Glycosyltransferase 2-like" evidence="1">
    <location>
        <begin position="15"/>
        <end position="141"/>
    </location>
</feature>
<reference evidence="2 3" key="1">
    <citation type="submission" date="2018-01" db="EMBL/GenBank/DDBJ databases">
        <title>The draft genome of an aniline degradation strain ANB-1.</title>
        <authorList>
            <person name="Zhang L."/>
            <person name="Jiang J."/>
        </authorList>
    </citation>
    <scope>NUCLEOTIDE SEQUENCE [LARGE SCALE GENOMIC DNA]</scope>
    <source>
        <strain evidence="2 3">ANB-1</strain>
    </source>
</reference>
<comment type="caution">
    <text evidence="2">The sequence shown here is derived from an EMBL/GenBank/DDBJ whole genome shotgun (WGS) entry which is preliminary data.</text>
</comment>
<dbReference type="PANTHER" id="PTHR22916:SF3">
    <property type="entry name" value="UDP-GLCNAC:BETAGAL BETA-1,3-N-ACETYLGLUCOSAMINYLTRANSFERASE-LIKE PROTEIN 1"/>
    <property type="match status" value="1"/>
</dbReference>
<proteinExistence type="predicted"/>
<keyword evidence="3" id="KW-1185">Reference proteome</keyword>
<evidence type="ECO:0000259" key="1">
    <source>
        <dbReference type="Pfam" id="PF00535"/>
    </source>
</evidence>
<dbReference type="EMBL" id="POQS01000007">
    <property type="protein sequence ID" value="PND31128.1"/>
    <property type="molecule type" value="Genomic_DNA"/>
</dbReference>
<evidence type="ECO:0000313" key="2">
    <source>
        <dbReference type="EMBL" id="PND31128.1"/>
    </source>
</evidence>
<dbReference type="Pfam" id="PF00535">
    <property type="entry name" value="Glycos_transf_2"/>
    <property type="match status" value="1"/>
</dbReference>
<dbReference type="PANTHER" id="PTHR22916">
    <property type="entry name" value="GLYCOSYLTRANSFERASE"/>
    <property type="match status" value="1"/>
</dbReference>
<gene>
    <name evidence="2" type="ORF">C1I89_25080</name>
</gene>
<dbReference type="Proteomes" id="UP000235994">
    <property type="component" value="Unassembled WGS sequence"/>
</dbReference>
<dbReference type="InterPro" id="IPR001173">
    <property type="entry name" value="Glyco_trans_2-like"/>
</dbReference>
<dbReference type="CDD" id="cd00761">
    <property type="entry name" value="Glyco_tranf_GTA_type"/>
    <property type="match status" value="1"/>
</dbReference>
<protein>
    <recommendedName>
        <fullName evidence="1">Glycosyltransferase 2-like domain-containing protein</fullName>
    </recommendedName>
</protein>
<dbReference type="InterPro" id="IPR029044">
    <property type="entry name" value="Nucleotide-diphossugar_trans"/>
</dbReference>
<evidence type="ECO:0000313" key="3">
    <source>
        <dbReference type="Proteomes" id="UP000235994"/>
    </source>
</evidence>
<dbReference type="AlphaFoldDB" id="A0A2N8KCD7"/>
<dbReference type="SUPFAM" id="SSF53448">
    <property type="entry name" value="Nucleotide-diphospho-sugar transferases"/>
    <property type="match status" value="1"/>
</dbReference>
<accession>A0A2N8KCD7</accession>
<feature type="non-terminal residue" evidence="2">
    <location>
        <position position="204"/>
    </location>
</feature>
<organism evidence="2 3">
    <name type="scientific">Achromobacter pulmonis</name>
    <dbReference type="NCBI Taxonomy" id="1389932"/>
    <lineage>
        <taxon>Bacteria</taxon>
        <taxon>Pseudomonadati</taxon>
        <taxon>Pseudomonadota</taxon>
        <taxon>Betaproteobacteria</taxon>
        <taxon>Burkholderiales</taxon>
        <taxon>Alcaligenaceae</taxon>
        <taxon>Achromobacter</taxon>
    </lineage>
</organism>
<dbReference type="Gene3D" id="3.90.550.10">
    <property type="entry name" value="Spore Coat Polysaccharide Biosynthesis Protein SpsA, Chain A"/>
    <property type="match status" value="1"/>
</dbReference>